<dbReference type="InterPro" id="IPR051772">
    <property type="entry name" value="Gastrokine"/>
</dbReference>
<proteinExistence type="predicted"/>
<sequence length="325" mass="35401">MPVATTREQTEPSGTQDGEVLETFRKPFGGSTVHGWGLGCVLPVPIPTQGILGQPLRLSAPGLPWPGFDGAPGASSQIVRITVPDQTGSLINQSAVVDQQNDLVTFSVTSPANQTSTVLFDIKRGLICYKPVHQDSCFLQKMDKSDYDNVQSLLHESTQKLCPRSATEPGPAGFQRFCMTSLPPYKESGSSIQGRMKTRIVSHSRLPRLNSSAHLIPPGPPQHAQDLLTGGSEPEPWSGHNGHSSQFQLLGNETQRQTEYLGVLAASQVDVSTLEEPLQALCQDSSIHWTQKIEGPGKQRLVYFCIDICFPSNICVSVCFYYLPE</sequence>
<evidence type="ECO:0000313" key="4">
    <source>
        <dbReference type="EMBL" id="KAA8581809.1"/>
    </source>
</evidence>
<evidence type="ECO:0000259" key="3">
    <source>
        <dbReference type="SMART" id="SM01039"/>
    </source>
</evidence>
<feature type="domain" description="BRICHOS" evidence="3">
    <location>
        <begin position="110"/>
        <end position="290"/>
    </location>
</feature>
<dbReference type="EMBL" id="VOFY01000021">
    <property type="protein sequence ID" value="KAA8581809.1"/>
    <property type="molecule type" value="Genomic_DNA"/>
</dbReference>
<keyword evidence="5" id="KW-1185">Reference proteome</keyword>
<comment type="caution">
    <text evidence="4">The sequence shown here is derived from an EMBL/GenBank/DDBJ whole genome shotgun (WGS) entry which is preliminary data.</text>
</comment>
<evidence type="ECO:0000256" key="1">
    <source>
        <dbReference type="ARBA" id="ARBA00023157"/>
    </source>
</evidence>
<dbReference type="PANTHER" id="PTHR16483">
    <property type="entry name" value="GASTROKINE 1"/>
    <property type="match status" value="1"/>
</dbReference>
<dbReference type="InterPro" id="IPR007084">
    <property type="entry name" value="BRICHOS_dom"/>
</dbReference>
<evidence type="ECO:0000313" key="5">
    <source>
        <dbReference type="Proteomes" id="UP000327493"/>
    </source>
</evidence>
<protein>
    <recommendedName>
        <fullName evidence="3">BRICHOS domain-containing protein</fullName>
    </recommendedName>
</protein>
<dbReference type="Pfam" id="PF04089">
    <property type="entry name" value="BRICHOS"/>
    <property type="match status" value="1"/>
</dbReference>
<name>A0A5J5CLY6_9PERO</name>
<dbReference type="Gene3D" id="3.30.390.150">
    <property type="match status" value="1"/>
</dbReference>
<dbReference type="AlphaFoldDB" id="A0A5J5CLY6"/>
<organism evidence="4 5">
    <name type="scientific">Etheostoma spectabile</name>
    <name type="common">orangethroat darter</name>
    <dbReference type="NCBI Taxonomy" id="54343"/>
    <lineage>
        <taxon>Eukaryota</taxon>
        <taxon>Metazoa</taxon>
        <taxon>Chordata</taxon>
        <taxon>Craniata</taxon>
        <taxon>Vertebrata</taxon>
        <taxon>Euteleostomi</taxon>
        <taxon>Actinopterygii</taxon>
        <taxon>Neopterygii</taxon>
        <taxon>Teleostei</taxon>
        <taxon>Neoteleostei</taxon>
        <taxon>Acanthomorphata</taxon>
        <taxon>Eupercaria</taxon>
        <taxon>Perciformes</taxon>
        <taxon>Percoidei</taxon>
        <taxon>Percidae</taxon>
        <taxon>Etheostomatinae</taxon>
        <taxon>Etheostoma</taxon>
    </lineage>
</organism>
<gene>
    <name evidence="4" type="ORF">FQN60_003390</name>
</gene>
<keyword evidence="1" id="KW-1015">Disulfide bond</keyword>
<reference evidence="4 5" key="1">
    <citation type="submission" date="2019-08" db="EMBL/GenBank/DDBJ databases">
        <title>A chromosome-level genome assembly, high-density linkage maps, and genome scans reveal the genomic architecture of hybrid incompatibilities underlying speciation via character displacement in darters (Percidae: Etheostominae).</title>
        <authorList>
            <person name="Moran R.L."/>
            <person name="Catchen J.M."/>
            <person name="Fuller R.C."/>
        </authorList>
    </citation>
    <scope>NUCLEOTIDE SEQUENCE [LARGE SCALE GENOMIC DNA]</scope>
    <source>
        <strain evidence="4">EspeVRDwgs_2016</strain>
        <tissue evidence="4">Muscle</tissue>
    </source>
</reference>
<dbReference type="Proteomes" id="UP000327493">
    <property type="component" value="Chromosome 21"/>
</dbReference>
<evidence type="ECO:0000256" key="2">
    <source>
        <dbReference type="SAM" id="MobiDB-lite"/>
    </source>
</evidence>
<dbReference type="SMART" id="SM01039">
    <property type="entry name" value="BRICHOS"/>
    <property type="match status" value="1"/>
</dbReference>
<accession>A0A5J5CLY6</accession>
<feature type="region of interest" description="Disordered" evidence="2">
    <location>
        <begin position="210"/>
        <end position="242"/>
    </location>
</feature>